<sequence length="138" mass="15665">MDERDVTFISSQNPVIKFTVTVTNHSRRTYAYDAINIPGGRSTLHCFTASEESTVNSRTNRVDDNGKPQPLKRNNCVITLYYQSFSPRRRVNFAFQSPRKANYKSSGSNDRQPCRSRDNPASIVFLRNVGDPVVFKNG</sequence>
<evidence type="ECO:0000313" key="2">
    <source>
        <dbReference type="EMBL" id="KAJ3649327.1"/>
    </source>
</evidence>
<reference evidence="2" key="1">
    <citation type="journal article" date="2023" name="G3 (Bethesda)">
        <title>Whole genome assemblies of Zophobas morio and Tenebrio molitor.</title>
        <authorList>
            <person name="Kaur S."/>
            <person name="Stinson S.A."/>
            <person name="diCenzo G.C."/>
        </authorList>
    </citation>
    <scope>NUCLEOTIDE SEQUENCE</scope>
    <source>
        <strain evidence="2">QUZm001</strain>
    </source>
</reference>
<name>A0AA38MB24_9CUCU</name>
<evidence type="ECO:0000313" key="3">
    <source>
        <dbReference type="Proteomes" id="UP001168821"/>
    </source>
</evidence>
<keyword evidence="3" id="KW-1185">Reference proteome</keyword>
<protein>
    <submittedName>
        <fullName evidence="2">Uncharacterized protein</fullName>
    </submittedName>
</protein>
<feature type="region of interest" description="Disordered" evidence="1">
    <location>
        <begin position="96"/>
        <end position="119"/>
    </location>
</feature>
<dbReference type="Proteomes" id="UP001168821">
    <property type="component" value="Unassembled WGS sequence"/>
</dbReference>
<evidence type="ECO:0000256" key="1">
    <source>
        <dbReference type="SAM" id="MobiDB-lite"/>
    </source>
</evidence>
<organism evidence="2 3">
    <name type="scientific">Zophobas morio</name>
    <dbReference type="NCBI Taxonomy" id="2755281"/>
    <lineage>
        <taxon>Eukaryota</taxon>
        <taxon>Metazoa</taxon>
        <taxon>Ecdysozoa</taxon>
        <taxon>Arthropoda</taxon>
        <taxon>Hexapoda</taxon>
        <taxon>Insecta</taxon>
        <taxon>Pterygota</taxon>
        <taxon>Neoptera</taxon>
        <taxon>Endopterygota</taxon>
        <taxon>Coleoptera</taxon>
        <taxon>Polyphaga</taxon>
        <taxon>Cucujiformia</taxon>
        <taxon>Tenebrionidae</taxon>
        <taxon>Zophobas</taxon>
    </lineage>
</organism>
<accession>A0AA38MB24</accession>
<gene>
    <name evidence="2" type="ORF">Zmor_021077</name>
</gene>
<comment type="caution">
    <text evidence="2">The sequence shown here is derived from an EMBL/GenBank/DDBJ whole genome shotgun (WGS) entry which is preliminary data.</text>
</comment>
<dbReference type="EMBL" id="JALNTZ010000006">
    <property type="protein sequence ID" value="KAJ3649327.1"/>
    <property type="molecule type" value="Genomic_DNA"/>
</dbReference>
<proteinExistence type="predicted"/>
<dbReference type="AlphaFoldDB" id="A0AA38MB24"/>